<evidence type="ECO:0000313" key="7">
    <source>
        <dbReference type="Proteomes" id="UP001500212"/>
    </source>
</evidence>
<dbReference type="InterPro" id="IPR023696">
    <property type="entry name" value="Ureohydrolase_dom_sf"/>
</dbReference>
<dbReference type="PROSITE" id="PS51409">
    <property type="entry name" value="ARGINASE_2"/>
    <property type="match status" value="1"/>
</dbReference>
<dbReference type="Proteomes" id="UP001500212">
    <property type="component" value="Unassembled WGS sequence"/>
</dbReference>
<dbReference type="SUPFAM" id="SSF55729">
    <property type="entry name" value="Acyl-CoA N-acyltransferases (Nat)"/>
    <property type="match status" value="1"/>
</dbReference>
<evidence type="ECO:0000256" key="2">
    <source>
        <dbReference type="ARBA" id="ARBA00022801"/>
    </source>
</evidence>
<dbReference type="Pfam" id="PF24553">
    <property type="entry name" value="Rv0428c_C"/>
    <property type="match status" value="1"/>
</dbReference>
<gene>
    <name evidence="6" type="ORF">GCM10023195_80350</name>
</gene>
<keyword evidence="2" id="KW-0378">Hydrolase</keyword>
<dbReference type="PANTHER" id="PTHR43782">
    <property type="entry name" value="ARGINASE"/>
    <property type="match status" value="1"/>
</dbReference>
<comment type="similarity">
    <text evidence="4">Belongs to the arginase family.</text>
</comment>
<keyword evidence="1" id="KW-0479">Metal-binding</keyword>
<dbReference type="CDD" id="cd09999">
    <property type="entry name" value="Arginase-like_1"/>
    <property type="match status" value="1"/>
</dbReference>
<dbReference type="Pfam" id="PF00491">
    <property type="entry name" value="Arginase"/>
    <property type="match status" value="1"/>
</dbReference>
<dbReference type="InterPro" id="IPR016181">
    <property type="entry name" value="Acyl_CoA_acyltransferase"/>
</dbReference>
<name>A0ABP8TW87_9ACTN</name>
<dbReference type="InterPro" id="IPR000182">
    <property type="entry name" value="GNAT_dom"/>
</dbReference>
<sequence length="510" mass="54428">MDNDEPTRPETTVIEVPQWQGSSSATAHRLRAGARLLADLLPTADRMSVEVADGAGAAALSGNALRIRAALERSGGRFAVTLGGDCGVELEPIAAAARRYGDRLAVVWFDAHGDLNTPASSPSGAFHGMVLRTLLGDGPADLVPDRPLKPGQVVLAGVRDLDPAEHEYATAAGIPVVGDPEALVEAVGDASAVYVHIDLDVLDPSVFRSVGLPTPGGLTPDRLLAMVRALARRFEVAGLGVTEYEPARPEDQDLLAGLVGPIADACRSSVVDLVERRARAAWPAEFIEERAGWLLRHTSDVRRRRSNSAVPPPTGAEPAVRDVERFYRERSRPVIVQIPTGFESVDALLDHRGYRLEAPVAVLTAFTEDVVAATEDAAARVRIGESPEAWLPVFTELDGHADSVAVGRQVISRIAAPAGFAAAVQDGRPAGMGLFVADAGWAGAFCMAVHPERRRQGLGAAILGAGARWAARQGAHRMYLQVEMDNDAARRLYERVGFTRSYGYHYRIAP</sequence>
<dbReference type="PROSITE" id="PS51186">
    <property type="entry name" value="GNAT"/>
    <property type="match status" value="1"/>
</dbReference>
<evidence type="ECO:0000256" key="4">
    <source>
        <dbReference type="PROSITE-ProRule" id="PRU00742"/>
    </source>
</evidence>
<comment type="caution">
    <text evidence="6">The sequence shown here is derived from an EMBL/GenBank/DDBJ whole genome shotgun (WGS) entry which is preliminary data.</text>
</comment>
<feature type="domain" description="N-acetyltransferase" evidence="5">
    <location>
        <begin position="381"/>
        <end position="510"/>
    </location>
</feature>
<keyword evidence="3" id="KW-0464">Manganese</keyword>
<dbReference type="InterPro" id="IPR006035">
    <property type="entry name" value="Ureohydrolase"/>
</dbReference>
<dbReference type="Gene3D" id="3.40.630.30">
    <property type="match status" value="1"/>
</dbReference>
<dbReference type="EMBL" id="BAABHJ010000040">
    <property type="protein sequence ID" value="GAA4617949.1"/>
    <property type="molecule type" value="Genomic_DNA"/>
</dbReference>
<dbReference type="PANTHER" id="PTHR43782:SF3">
    <property type="entry name" value="ARGINASE"/>
    <property type="match status" value="1"/>
</dbReference>
<protein>
    <recommendedName>
        <fullName evidence="5">N-acetyltransferase domain-containing protein</fullName>
    </recommendedName>
</protein>
<dbReference type="InterPro" id="IPR056935">
    <property type="entry name" value="Rv0428c-like_C"/>
</dbReference>
<dbReference type="Gene3D" id="3.40.800.10">
    <property type="entry name" value="Ureohydrolase domain"/>
    <property type="match status" value="1"/>
</dbReference>
<proteinExistence type="inferred from homology"/>
<accession>A0ABP8TW87</accession>
<evidence type="ECO:0000256" key="1">
    <source>
        <dbReference type="ARBA" id="ARBA00022723"/>
    </source>
</evidence>
<keyword evidence="7" id="KW-1185">Reference proteome</keyword>
<organism evidence="6 7">
    <name type="scientific">Actinoallomurus liliacearum</name>
    <dbReference type="NCBI Taxonomy" id="1080073"/>
    <lineage>
        <taxon>Bacteria</taxon>
        <taxon>Bacillati</taxon>
        <taxon>Actinomycetota</taxon>
        <taxon>Actinomycetes</taxon>
        <taxon>Streptosporangiales</taxon>
        <taxon>Thermomonosporaceae</taxon>
        <taxon>Actinoallomurus</taxon>
    </lineage>
</organism>
<dbReference type="SUPFAM" id="SSF52768">
    <property type="entry name" value="Arginase/deacetylase"/>
    <property type="match status" value="1"/>
</dbReference>
<evidence type="ECO:0000256" key="3">
    <source>
        <dbReference type="ARBA" id="ARBA00023211"/>
    </source>
</evidence>
<dbReference type="PRINTS" id="PR00116">
    <property type="entry name" value="ARGINASE"/>
</dbReference>
<reference evidence="7" key="1">
    <citation type="journal article" date="2019" name="Int. J. Syst. Evol. Microbiol.">
        <title>The Global Catalogue of Microorganisms (GCM) 10K type strain sequencing project: providing services to taxonomists for standard genome sequencing and annotation.</title>
        <authorList>
            <consortium name="The Broad Institute Genomics Platform"/>
            <consortium name="The Broad Institute Genome Sequencing Center for Infectious Disease"/>
            <person name="Wu L."/>
            <person name="Ma J."/>
        </authorList>
    </citation>
    <scope>NUCLEOTIDE SEQUENCE [LARGE SCALE GENOMIC DNA]</scope>
    <source>
        <strain evidence="7">JCM 17938</strain>
    </source>
</reference>
<evidence type="ECO:0000313" key="6">
    <source>
        <dbReference type="EMBL" id="GAA4617949.1"/>
    </source>
</evidence>
<dbReference type="CDD" id="cd04301">
    <property type="entry name" value="NAT_SF"/>
    <property type="match status" value="1"/>
</dbReference>
<evidence type="ECO:0000259" key="5">
    <source>
        <dbReference type="PROSITE" id="PS51186"/>
    </source>
</evidence>
<dbReference type="RefSeq" id="WP_345366162.1">
    <property type="nucleotide sequence ID" value="NZ_BAABHJ010000040.1"/>
</dbReference>